<accession>A0ACB8GZR5</accession>
<organism evidence="1 2">
    <name type="scientific">Psilocybe cubensis</name>
    <name type="common">Psychedelic mushroom</name>
    <name type="synonym">Stropharia cubensis</name>
    <dbReference type="NCBI Taxonomy" id="181762"/>
    <lineage>
        <taxon>Eukaryota</taxon>
        <taxon>Fungi</taxon>
        <taxon>Dikarya</taxon>
        <taxon>Basidiomycota</taxon>
        <taxon>Agaricomycotina</taxon>
        <taxon>Agaricomycetes</taxon>
        <taxon>Agaricomycetidae</taxon>
        <taxon>Agaricales</taxon>
        <taxon>Agaricineae</taxon>
        <taxon>Strophariaceae</taxon>
        <taxon>Psilocybe</taxon>
    </lineage>
</organism>
<reference evidence="1" key="1">
    <citation type="submission" date="2021-10" db="EMBL/GenBank/DDBJ databases">
        <title>Psilocybe cubensis genome.</title>
        <authorList>
            <person name="Mckernan K.J."/>
            <person name="Crawford S."/>
            <person name="Trippe A."/>
            <person name="Kane L.T."/>
            <person name="Mclaughlin S."/>
        </authorList>
    </citation>
    <scope>NUCLEOTIDE SEQUENCE</scope>
    <source>
        <strain evidence="1">MGC-MH-2018</strain>
    </source>
</reference>
<evidence type="ECO:0000313" key="1">
    <source>
        <dbReference type="EMBL" id="KAH9480867.1"/>
    </source>
</evidence>
<protein>
    <submittedName>
        <fullName evidence="1">Uncharacterized protein</fullName>
    </submittedName>
</protein>
<evidence type="ECO:0000313" key="2">
    <source>
        <dbReference type="Proteomes" id="UP000664032"/>
    </source>
</evidence>
<name>A0ACB8GZR5_PSICU</name>
<dbReference type="Proteomes" id="UP000664032">
    <property type="component" value="Unassembled WGS sequence"/>
</dbReference>
<dbReference type="EMBL" id="JAFIQS020000006">
    <property type="protein sequence ID" value="KAH9480867.1"/>
    <property type="molecule type" value="Genomic_DNA"/>
</dbReference>
<keyword evidence="2" id="KW-1185">Reference proteome</keyword>
<gene>
    <name evidence="1" type="ORF">JR316_0007469</name>
</gene>
<comment type="caution">
    <text evidence="1">The sequence shown here is derived from an EMBL/GenBank/DDBJ whole genome shotgun (WGS) entry which is preliminary data.</text>
</comment>
<proteinExistence type="predicted"/>
<sequence>MGGGEEGRGGIGGKSTVMGRYEGTNKFLGDGDGDIWMVGIGGFESVNDVDELNGGADFGEGSLKGDSTSVILGPSLDEEADEKVVVPEEKETLGLKEVVEKGIGVPDEITTPSLGLVILVDVAVVTPGDVSTTTSKPAPLVIAPCLDRCGETSLVAQGGLKGSSMSVRIGIMS</sequence>